<gene>
    <name evidence="4" type="ORF">HNO84_22405</name>
</gene>
<dbReference type="EMBL" id="JABFMT010000041">
    <property type="protein sequence ID" value="NUU04369.1"/>
    <property type="molecule type" value="Genomic_DNA"/>
</dbReference>
<dbReference type="Pfam" id="PF12833">
    <property type="entry name" value="HTH_18"/>
    <property type="match status" value="1"/>
</dbReference>
<dbReference type="PROSITE" id="PS01124">
    <property type="entry name" value="HTH_ARAC_FAMILY_2"/>
    <property type="match status" value="1"/>
</dbReference>
<evidence type="ECO:0000259" key="3">
    <source>
        <dbReference type="PROSITE" id="PS01124"/>
    </source>
</evidence>
<dbReference type="Gene3D" id="1.10.10.60">
    <property type="entry name" value="Homeodomain-like"/>
    <property type="match status" value="1"/>
</dbReference>
<dbReference type="CDD" id="cd03137">
    <property type="entry name" value="GATase1_AraC_1"/>
    <property type="match status" value="1"/>
</dbReference>
<proteinExistence type="predicted"/>
<evidence type="ECO:0000313" key="4">
    <source>
        <dbReference type="EMBL" id="NUU04369.1"/>
    </source>
</evidence>
<dbReference type="Proteomes" id="UP000536746">
    <property type="component" value="Unassembled WGS sequence"/>
</dbReference>
<dbReference type="InterPro" id="IPR052158">
    <property type="entry name" value="INH-QAR"/>
</dbReference>
<accession>A0ABX2M110</accession>
<dbReference type="PANTHER" id="PTHR43130:SF3">
    <property type="entry name" value="HTH-TYPE TRANSCRIPTIONAL REGULATOR RV1931C"/>
    <property type="match status" value="1"/>
</dbReference>
<keyword evidence="1" id="KW-0805">Transcription regulation</keyword>
<evidence type="ECO:0000256" key="1">
    <source>
        <dbReference type="ARBA" id="ARBA00023015"/>
    </source>
</evidence>
<evidence type="ECO:0000256" key="2">
    <source>
        <dbReference type="ARBA" id="ARBA00023163"/>
    </source>
</evidence>
<dbReference type="RefSeq" id="WP_079218346.1">
    <property type="nucleotide sequence ID" value="NZ_CP018845.1"/>
</dbReference>
<dbReference type="InterPro" id="IPR009057">
    <property type="entry name" value="Homeodomain-like_sf"/>
</dbReference>
<dbReference type="SMART" id="SM00342">
    <property type="entry name" value="HTH_ARAC"/>
    <property type="match status" value="1"/>
</dbReference>
<dbReference type="PANTHER" id="PTHR43130">
    <property type="entry name" value="ARAC-FAMILY TRANSCRIPTIONAL REGULATOR"/>
    <property type="match status" value="1"/>
</dbReference>
<dbReference type="InterPro" id="IPR002818">
    <property type="entry name" value="DJ-1/PfpI"/>
</dbReference>
<keyword evidence="2" id="KW-0804">Transcription</keyword>
<reference evidence="4 5" key="1">
    <citation type="journal article" date="2020" name="Front. Plant Sci.">
        <title>Isolation of Rhizosphere Bacteria That Improve Quality and Water Stress Tolerance in Greenhouse Ornamentals.</title>
        <authorList>
            <person name="Nordstedt N.P."/>
            <person name="Jones M.L."/>
        </authorList>
    </citation>
    <scope>NUCLEOTIDE SEQUENCE [LARGE SCALE GENOMIC DNA]</scope>
    <source>
        <strain evidence="4 5">C6C2</strain>
    </source>
</reference>
<dbReference type="SUPFAM" id="SSF52317">
    <property type="entry name" value="Class I glutamine amidotransferase-like"/>
    <property type="match status" value="1"/>
</dbReference>
<dbReference type="Pfam" id="PF01965">
    <property type="entry name" value="DJ-1_PfpI"/>
    <property type="match status" value="1"/>
</dbReference>
<keyword evidence="5" id="KW-1185">Reference proteome</keyword>
<sequence length="334" mass="36334">MPARDTAFLIFADCSMLDFTGPLSAFDAANRVSGKTLYRLSLLSEPGGMIRSSAGACVQTERIGERRFDTLVVAGGGAPREGLVSEELRGYILRAAKRSRRLAGVCTGAFVLAAAGVLDGKRATTHWRMAAKLQKMHPRVLVDSDRIWSRDGSVWTSAGISAGIDLALALIEDDHGAELAKAVARELVVFHRRPGGQSQFSALQEMDGMSGQGGDRIRTALTFARENLHQELTVDILAEVACLSRRQFDRAFSAETGQTPAKAIEQMRAEAARIRIEESNESLEHIARVTGFGDADRMRRACMRLFGQPPQALRRLARQGEEERQEGGPLQAAA</sequence>
<protein>
    <submittedName>
        <fullName evidence="4">GlxA family transcriptional regulator</fullName>
    </submittedName>
</protein>
<evidence type="ECO:0000313" key="5">
    <source>
        <dbReference type="Proteomes" id="UP000536746"/>
    </source>
</evidence>
<name>A0ABX2M110_9BURK</name>
<comment type="caution">
    <text evidence="4">The sequence shown here is derived from an EMBL/GenBank/DDBJ whole genome shotgun (WGS) entry which is preliminary data.</text>
</comment>
<dbReference type="InterPro" id="IPR029062">
    <property type="entry name" value="Class_I_gatase-like"/>
</dbReference>
<organism evidence="4 5">
    <name type="scientific">Herbaspirillum robiniae</name>
    <dbReference type="NCBI Taxonomy" id="2014887"/>
    <lineage>
        <taxon>Bacteria</taxon>
        <taxon>Pseudomonadati</taxon>
        <taxon>Pseudomonadota</taxon>
        <taxon>Betaproteobacteria</taxon>
        <taxon>Burkholderiales</taxon>
        <taxon>Oxalobacteraceae</taxon>
        <taxon>Herbaspirillum</taxon>
    </lineage>
</organism>
<dbReference type="Gene3D" id="3.40.50.880">
    <property type="match status" value="1"/>
</dbReference>
<dbReference type="SUPFAM" id="SSF46689">
    <property type="entry name" value="Homeodomain-like"/>
    <property type="match status" value="2"/>
</dbReference>
<feature type="domain" description="HTH araC/xylS-type" evidence="3">
    <location>
        <begin position="218"/>
        <end position="316"/>
    </location>
</feature>
<dbReference type="InterPro" id="IPR018060">
    <property type="entry name" value="HTH_AraC"/>
</dbReference>